<comment type="catalytic activity">
    <reaction evidence="3 4">
        <text>holo-[ACP] + malonyl-CoA = malonyl-[ACP] + CoA</text>
        <dbReference type="Rhea" id="RHEA:41792"/>
        <dbReference type="Rhea" id="RHEA-COMP:9623"/>
        <dbReference type="Rhea" id="RHEA-COMP:9685"/>
        <dbReference type="ChEBI" id="CHEBI:57287"/>
        <dbReference type="ChEBI" id="CHEBI:57384"/>
        <dbReference type="ChEBI" id="CHEBI:64479"/>
        <dbReference type="ChEBI" id="CHEBI:78449"/>
        <dbReference type="EC" id="2.3.1.39"/>
    </reaction>
</comment>
<evidence type="ECO:0000313" key="7">
    <source>
        <dbReference type="EMBL" id="QEK12021.1"/>
    </source>
</evidence>
<feature type="active site" evidence="5">
    <location>
        <position position="91"/>
    </location>
</feature>
<dbReference type="InterPro" id="IPR016036">
    <property type="entry name" value="Malonyl_transacylase_ACP-bd"/>
</dbReference>
<keyword evidence="1 4" id="KW-0808">Transferase</keyword>
<evidence type="ECO:0000256" key="1">
    <source>
        <dbReference type="ARBA" id="ARBA00022679"/>
    </source>
</evidence>
<dbReference type="Gene3D" id="3.40.366.10">
    <property type="entry name" value="Malonyl-Coenzyme A Acyl Carrier Protein, domain 2"/>
    <property type="match status" value="1"/>
</dbReference>
<dbReference type="FunFam" id="3.30.70.250:FF:000001">
    <property type="entry name" value="Malonyl CoA-acyl carrier protein transacylase"/>
    <property type="match status" value="1"/>
</dbReference>
<dbReference type="SMART" id="SM00827">
    <property type="entry name" value="PKS_AT"/>
    <property type="match status" value="1"/>
</dbReference>
<gene>
    <name evidence="7" type="primary">fabD</name>
    <name evidence="7" type="ORF">FQB35_06345</name>
</gene>
<dbReference type="SUPFAM" id="SSF52151">
    <property type="entry name" value="FabD/lysophospholipase-like"/>
    <property type="match status" value="1"/>
</dbReference>
<evidence type="ECO:0000259" key="6">
    <source>
        <dbReference type="SMART" id="SM00827"/>
    </source>
</evidence>
<sequence length="316" mass="34713">MSKIAFVFPGQGAQYVGMGKDIVENFEVANNVFELASEAIGYDMKKMCFEGPEEELKKTENTQPAILTTCIAIAKVLEEKGIVPDITAGLSLGEYASLVISKAMDFKDAVSLVKKRGKYMQEAVPLGIGTMAAILGMQREDLEKALERAEEFGIVEAANFNSPGQIVISGEVKAVEKACEFAKELGAKKAVMLPVSAPFHCSMLIPAGEKLELELKNIDIKDLQIPVIANVHADYYKDKKEVIDLLVKQVSNSVLWEDSVIRMMEDGVDTFIEIGPGKSLSQFIKKISKKVKKQVITYNIENSETLDKVLDNLANK</sequence>
<protein>
    <recommendedName>
        <fullName evidence="4">Malonyl CoA-acyl carrier protein transacylase</fullName>
        <ecNumber evidence="4">2.3.1.39</ecNumber>
    </recommendedName>
</protein>
<evidence type="ECO:0000256" key="5">
    <source>
        <dbReference type="PIRSR" id="PIRSR000446-1"/>
    </source>
</evidence>
<dbReference type="GO" id="GO:0005829">
    <property type="term" value="C:cytosol"/>
    <property type="evidence" value="ECO:0007669"/>
    <property type="project" value="TreeGrafter"/>
</dbReference>
<keyword evidence="2 4" id="KW-0012">Acyltransferase</keyword>
<dbReference type="InterPro" id="IPR024925">
    <property type="entry name" value="Malonyl_CoA-ACP_transAc"/>
</dbReference>
<dbReference type="PANTHER" id="PTHR42681">
    <property type="entry name" value="MALONYL-COA-ACYL CARRIER PROTEIN TRANSACYLASE, MITOCHONDRIAL"/>
    <property type="match status" value="1"/>
</dbReference>
<dbReference type="SUPFAM" id="SSF55048">
    <property type="entry name" value="Probable ACP-binding domain of malonyl-CoA ACP transacylase"/>
    <property type="match status" value="1"/>
</dbReference>
<feature type="domain" description="Malonyl-CoA:ACP transacylase (MAT)" evidence="6">
    <location>
        <begin position="7"/>
        <end position="315"/>
    </location>
</feature>
<dbReference type="EMBL" id="CP042243">
    <property type="protein sequence ID" value="QEK12021.1"/>
    <property type="molecule type" value="Genomic_DNA"/>
</dbReference>
<dbReference type="Gene3D" id="3.30.70.250">
    <property type="entry name" value="Malonyl-CoA ACP transacylase, ACP-binding"/>
    <property type="match status" value="1"/>
</dbReference>
<dbReference type="GO" id="GO:0004314">
    <property type="term" value="F:[acyl-carrier-protein] S-malonyltransferase activity"/>
    <property type="evidence" value="ECO:0007669"/>
    <property type="project" value="UniProtKB-EC"/>
</dbReference>
<dbReference type="Pfam" id="PF00698">
    <property type="entry name" value="Acyl_transf_1"/>
    <property type="match status" value="1"/>
</dbReference>
<proteinExistence type="inferred from homology"/>
<evidence type="ECO:0000256" key="2">
    <source>
        <dbReference type="ARBA" id="ARBA00023315"/>
    </source>
</evidence>
<reference evidence="7 8" key="1">
    <citation type="submission" date="2019-07" db="EMBL/GenBank/DDBJ databases">
        <title>Complete genome of Crassaminicella thermophila SY095.</title>
        <authorList>
            <person name="Li X."/>
        </authorList>
    </citation>
    <scope>NUCLEOTIDE SEQUENCE [LARGE SCALE GENOMIC DNA]</scope>
    <source>
        <strain evidence="7 8">SY095</strain>
    </source>
</reference>
<evidence type="ECO:0000256" key="4">
    <source>
        <dbReference type="PIRNR" id="PIRNR000446"/>
    </source>
</evidence>
<keyword evidence="8" id="KW-1185">Reference proteome</keyword>
<dbReference type="AlphaFoldDB" id="A0A5C0SCS7"/>
<comment type="similarity">
    <text evidence="4">Belongs to the fabD family.</text>
</comment>
<evidence type="ECO:0000313" key="8">
    <source>
        <dbReference type="Proteomes" id="UP000324646"/>
    </source>
</evidence>
<dbReference type="PIRSF" id="PIRSF000446">
    <property type="entry name" value="Mct"/>
    <property type="match status" value="1"/>
</dbReference>
<dbReference type="InterPro" id="IPR014043">
    <property type="entry name" value="Acyl_transferase_dom"/>
</dbReference>
<dbReference type="Proteomes" id="UP000324646">
    <property type="component" value="Chromosome"/>
</dbReference>
<name>A0A5C0SCS7_CRATE</name>
<dbReference type="InterPro" id="IPR050858">
    <property type="entry name" value="Mal-CoA-ACP_Trans/PKS_FabD"/>
</dbReference>
<dbReference type="EC" id="2.3.1.39" evidence="4"/>
<dbReference type="OrthoDB" id="9805460at2"/>
<dbReference type="NCBIfam" id="TIGR00128">
    <property type="entry name" value="fabD"/>
    <property type="match status" value="1"/>
</dbReference>
<dbReference type="RefSeq" id="WP_148809176.1">
    <property type="nucleotide sequence ID" value="NZ_CP042243.1"/>
</dbReference>
<feature type="active site" evidence="5">
    <location>
        <position position="200"/>
    </location>
</feature>
<dbReference type="KEGG" id="crs:FQB35_06345"/>
<accession>A0A5C0SCS7</accession>
<dbReference type="GO" id="GO:0006633">
    <property type="term" value="P:fatty acid biosynthetic process"/>
    <property type="evidence" value="ECO:0007669"/>
    <property type="project" value="TreeGrafter"/>
</dbReference>
<organism evidence="7 8">
    <name type="scientific">Crassaminicella thermophila</name>
    <dbReference type="NCBI Taxonomy" id="2599308"/>
    <lineage>
        <taxon>Bacteria</taxon>
        <taxon>Bacillati</taxon>
        <taxon>Bacillota</taxon>
        <taxon>Clostridia</taxon>
        <taxon>Eubacteriales</taxon>
        <taxon>Clostridiaceae</taxon>
        <taxon>Crassaminicella</taxon>
    </lineage>
</organism>
<dbReference type="InterPro" id="IPR016035">
    <property type="entry name" value="Acyl_Trfase/lysoPLipase"/>
</dbReference>
<dbReference type="InterPro" id="IPR004410">
    <property type="entry name" value="Malonyl_CoA-ACP_transAc_FabD"/>
</dbReference>
<dbReference type="PANTHER" id="PTHR42681:SF1">
    <property type="entry name" value="MALONYL-COA-ACYL CARRIER PROTEIN TRANSACYLASE, MITOCHONDRIAL"/>
    <property type="match status" value="1"/>
</dbReference>
<evidence type="ECO:0000256" key="3">
    <source>
        <dbReference type="ARBA" id="ARBA00048462"/>
    </source>
</evidence>
<dbReference type="InterPro" id="IPR001227">
    <property type="entry name" value="Ac_transferase_dom_sf"/>
</dbReference>